<evidence type="ECO:0000313" key="1">
    <source>
        <dbReference type="EMBL" id="WSD11714.1"/>
    </source>
</evidence>
<sequence>MKRLPRIEQYDPTIGRQLGDFPQAYSHIGGIGSALLLQQLDAGAPASLPEVLLVAGV</sequence>
<organism evidence="1 2">
    <name type="scientific">Streptomyces hirsutus</name>
    <dbReference type="NCBI Taxonomy" id="35620"/>
    <lineage>
        <taxon>Bacteria</taxon>
        <taxon>Bacillati</taxon>
        <taxon>Actinomycetota</taxon>
        <taxon>Actinomycetes</taxon>
        <taxon>Kitasatosporales</taxon>
        <taxon>Streptomycetaceae</taxon>
        <taxon>Streptomyces</taxon>
    </lineage>
</organism>
<dbReference type="Proteomes" id="UP001335325">
    <property type="component" value="Chromosome"/>
</dbReference>
<dbReference type="GeneID" id="91541623"/>
<proteinExistence type="predicted"/>
<accession>A0ABZ1GZH7</accession>
<keyword evidence="2" id="KW-1185">Reference proteome</keyword>
<dbReference type="EMBL" id="CP109134">
    <property type="protein sequence ID" value="WSD11714.1"/>
    <property type="molecule type" value="Genomic_DNA"/>
</dbReference>
<dbReference type="RefSeq" id="WP_326751218.1">
    <property type="nucleotide sequence ID" value="NZ_CP109134.1"/>
</dbReference>
<protein>
    <submittedName>
        <fullName evidence="1">Uncharacterized protein</fullName>
    </submittedName>
</protein>
<reference evidence="1 2" key="1">
    <citation type="submission" date="2022-10" db="EMBL/GenBank/DDBJ databases">
        <title>The complete genomes of actinobacterial strains from the NBC collection.</title>
        <authorList>
            <person name="Joergensen T.S."/>
            <person name="Alvarez Arevalo M."/>
            <person name="Sterndorff E.B."/>
            <person name="Faurdal D."/>
            <person name="Vuksanovic O."/>
            <person name="Mourched A.-S."/>
            <person name="Charusanti P."/>
            <person name="Shaw S."/>
            <person name="Blin K."/>
            <person name="Weber T."/>
        </authorList>
    </citation>
    <scope>NUCLEOTIDE SEQUENCE [LARGE SCALE GENOMIC DNA]</scope>
    <source>
        <strain evidence="1 2">NBC 01753</strain>
    </source>
</reference>
<gene>
    <name evidence="1" type="ORF">OIE73_03595</name>
</gene>
<name>A0ABZ1GZH7_9ACTN</name>
<evidence type="ECO:0000313" key="2">
    <source>
        <dbReference type="Proteomes" id="UP001335325"/>
    </source>
</evidence>